<feature type="region of interest" description="Disordered" evidence="1">
    <location>
        <begin position="176"/>
        <end position="242"/>
    </location>
</feature>
<gene>
    <name evidence="2" type="ORF">A1O1_08667</name>
</gene>
<sequence length="242" mass="27825">MSDFEVPQLWLDEALFVHNPPNELNKPQQDETSAMAPGSPSHHHPLPPSPTSVTMDLVEECEVEEGEVEEGEVEDVSDFQDLYNEVCQKWFGKNVSMEWIQEQAIQAVRAARREADSTGDETESEVTESEATDTSSSSDSISSDEEEPGAVKHTCQTYAEWRAYLKELQLQMDRDKSGETLRRFQYTRPPTFGEVIAAERTKAVEKTEREARNADRRERRERRERGESYEKGQQHQGRRKPY</sequence>
<evidence type="ECO:0000256" key="1">
    <source>
        <dbReference type="SAM" id="MobiDB-lite"/>
    </source>
</evidence>
<dbReference type="HOGENOM" id="CLU_1147059_0_0_1"/>
<dbReference type="EMBL" id="AMWN01000008">
    <property type="protein sequence ID" value="EXJ80521.1"/>
    <property type="molecule type" value="Genomic_DNA"/>
</dbReference>
<proteinExistence type="predicted"/>
<dbReference type="OrthoDB" id="10666952at2759"/>
<accession>W9XU50</accession>
<feature type="compositionally biased region" description="Acidic residues" evidence="1">
    <location>
        <begin position="117"/>
        <end position="131"/>
    </location>
</feature>
<dbReference type="Proteomes" id="UP000019484">
    <property type="component" value="Unassembled WGS sequence"/>
</dbReference>
<feature type="compositionally biased region" description="Basic and acidic residues" evidence="1">
    <location>
        <begin position="197"/>
        <end position="233"/>
    </location>
</feature>
<organism evidence="2 3">
    <name type="scientific">Capronia coronata CBS 617.96</name>
    <dbReference type="NCBI Taxonomy" id="1182541"/>
    <lineage>
        <taxon>Eukaryota</taxon>
        <taxon>Fungi</taxon>
        <taxon>Dikarya</taxon>
        <taxon>Ascomycota</taxon>
        <taxon>Pezizomycotina</taxon>
        <taxon>Eurotiomycetes</taxon>
        <taxon>Chaetothyriomycetidae</taxon>
        <taxon>Chaetothyriales</taxon>
        <taxon>Herpotrichiellaceae</taxon>
        <taxon>Capronia</taxon>
    </lineage>
</organism>
<feature type="compositionally biased region" description="Low complexity" evidence="1">
    <location>
        <begin position="132"/>
        <end position="141"/>
    </location>
</feature>
<keyword evidence="3" id="KW-1185">Reference proteome</keyword>
<feature type="region of interest" description="Disordered" evidence="1">
    <location>
        <begin position="19"/>
        <end position="53"/>
    </location>
</feature>
<evidence type="ECO:0000313" key="3">
    <source>
        <dbReference type="Proteomes" id="UP000019484"/>
    </source>
</evidence>
<dbReference type="RefSeq" id="XP_007727715.1">
    <property type="nucleotide sequence ID" value="XM_007729525.1"/>
</dbReference>
<protein>
    <submittedName>
        <fullName evidence="2">Uncharacterized protein</fullName>
    </submittedName>
</protein>
<name>W9XU50_9EURO</name>
<comment type="caution">
    <text evidence="2">The sequence shown here is derived from an EMBL/GenBank/DDBJ whole genome shotgun (WGS) entry which is preliminary data.</text>
</comment>
<dbReference type="AlphaFoldDB" id="W9XU50"/>
<evidence type="ECO:0000313" key="2">
    <source>
        <dbReference type="EMBL" id="EXJ80521.1"/>
    </source>
</evidence>
<dbReference type="GeneID" id="19163514"/>
<feature type="region of interest" description="Disordered" evidence="1">
    <location>
        <begin position="111"/>
        <end position="154"/>
    </location>
</feature>
<reference evidence="2 3" key="1">
    <citation type="submission" date="2013-03" db="EMBL/GenBank/DDBJ databases">
        <title>The Genome Sequence of Capronia coronata CBS 617.96.</title>
        <authorList>
            <consortium name="The Broad Institute Genomics Platform"/>
            <person name="Cuomo C."/>
            <person name="de Hoog S."/>
            <person name="Gorbushina A."/>
            <person name="Walker B."/>
            <person name="Young S.K."/>
            <person name="Zeng Q."/>
            <person name="Gargeya S."/>
            <person name="Fitzgerald M."/>
            <person name="Haas B."/>
            <person name="Abouelleil A."/>
            <person name="Allen A.W."/>
            <person name="Alvarado L."/>
            <person name="Arachchi H.M."/>
            <person name="Berlin A.M."/>
            <person name="Chapman S.B."/>
            <person name="Gainer-Dewar J."/>
            <person name="Goldberg J."/>
            <person name="Griggs A."/>
            <person name="Gujja S."/>
            <person name="Hansen M."/>
            <person name="Howarth C."/>
            <person name="Imamovic A."/>
            <person name="Ireland A."/>
            <person name="Larimer J."/>
            <person name="McCowan C."/>
            <person name="Murphy C."/>
            <person name="Pearson M."/>
            <person name="Poon T.W."/>
            <person name="Priest M."/>
            <person name="Roberts A."/>
            <person name="Saif S."/>
            <person name="Shea T."/>
            <person name="Sisk P."/>
            <person name="Sykes S."/>
            <person name="Wortman J."/>
            <person name="Nusbaum C."/>
            <person name="Birren B."/>
        </authorList>
    </citation>
    <scope>NUCLEOTIDE SEQUENCE [LARGE SCALE GENOMIC DNA]</scope>
    <source>
        <strain evidence="2 3">CBS 617.96</strain>
    </source>
</reference>